<organism evidence="3 4">
    <name type="scientific">Nonomuraea turkmeniaca</name>
    <dbReference type="NCBI Taxonomy" id="103838"/>
    <lineage>
        <taxon>Bacteria</taxon>
        <taxon>Bacillati</taxon>
        <taxon>Actinomycetota</taxon>
        <taxon>Actinomycetes</taxon>
        <taxon>Streptosporangiales</taxon>
        <taxon>Streptosporangiaceae</taxon>
        <taxon>Nonomuraea</taxon>
    </lineage>
</organism>
<dbReference type="SUPFAM" id="SSF56059">
    <property type="entry name" value="Glutathione synthetase ATP-binding domain-like"/>
    <property type="match status" value="1"/>
</dbReference>
<evidence type="ECO:0000259" key="2">
    <source>
        <dbReference type="Pfam" id="PF07478"/>
    </source>
</evidence>
<protein>
    <recommendedName>
        <fullName evidence="2">D-alanine--D-alanine ligase C-terminal domain-containing protein</fullName>
    </recommendedName>
</protein>
<dbReference type="EMBL" id="VCKY01000349">
    <property type="protein sequence ID" value="TMR07782.1"/>
    <property type="molecule type" value="Genomic_DNA"/>
</dbReference>
<dbReference type="InterPro" id="IPR013815">
    <property type="entry name" value="ATP_grasp_subdomain_1"/>
</dbReference>
<sequence length="195" mass="21794">MELRRDLDISVSPHVWFTEHEWRTTTDHWGLVKSLDWPMYVNPAGMGSSIGISRGTSMEELRAGVVPALAYDRSGRRRAGCDRARAQLRRARRRRSHTAPTSAHRDDDAPLRPAARCLDDRGPRRRPSGAALPQNDQDAGVRPGTGPLLSRRQTAGPAALATRFGVPGTPQRSPDGEPYFPGRHPTRLYERHRHS</sequence>
<dbReference type="GO" id="GO:0005524">
    <property type="term" value="F:ATP binding"/>
    <property type="evidence" value="ECO:0007669"/>
    <property type="project" value="InterPro"/>
</dbReference>
<name>A0A5S4FFQ1_9ACTN</name>
<feature type="region of interest" description="Disordered" evidence="1">
    <location>
        <begin position="74"/>
        <end position="195"/>
    </location>
</feature>
<dbReference type="OrthoDB" id="9813261at2"/>
<feature type="domain" description="D-alanine--D-alanine ligase C-terminal" evidence="2">
    <location>
        <begin position="5"/>
        <end position="73"/>
    </location>
</feature>
<proteinExistence type="predicted"/>
<comment type="caution">
    <text evidence="3">The sequence shown here is derived from an EMBL/GenBank/DDBJ whole genome shotgun (WGS) entry which is preliminary data.</text>
</comment>
<reference evidence="3 4" key="1">
    <citation type="submission" date="2019-05" db="EMBL/GenBank/DDBJ databases">
        <title>Draft genome sequence of Nonomuraea turkmeniaca DSM 43926.</title>
        <authorList>
            <person name="Saricaoglu S."/>
            <person name="Isik K."/>
        </authorList>
    </citation>
    <scope>NUCLEOTIDE SEQUENCE [LARGE SCALE GENOMIC DNA]</scope>
    <source>
        <strain evidence="3 4">DSM 43926</strain>
    </source>
</reference>
<feature type="compositionally biased region" description="Basic residues" evidence="1">
    <location>
        <begin position="86"/>
        <end position="97"/>
    </location>
</feature>
<dbReference type="AlphaFoldDB" id="A0A5S4FFQ1"/>
<evidence type="ECO:0000313" key="3">
    <source>
        <dbReference type="EMBL" id="TMR07782.1"/>
    </source>
</evidence>
<dbReference type="Pfam" id="PF07478">
    <property type="entry name" value="Dala_Dala_lig_C"/>
    <property type="match status" value="1"/>
</dbReference>
<feature type="compositionally biased region" description="Basic residues" evidence="1">
    <location>
        <begin position="184"/>
        <end position="195"/>
    </location>
</feature>
<dbReference type="GO" id="GO:0008716">
    <property type="term" value="F:D-alanine-D-alanine ligase activity"/>
    <property type="evidence" value="ECO:0007669"/>
    <property type="project" value="InterPro"/>
</dbReference>
<dbReference type="Gene3D" id="3.30.1490.20">
    <property type="entry name" value="ATP-grasp fold, A domain"/>
    <property type="match status" value="1"/>
</dbReference>
<keyword evidence="4" id="KW-1185">Reference proteome</keyword>
<dbReference type="Proteomes" id="UP000309128">
    <property type="component" value="Unassembled WGS sequence"/>
</dbReference>
<dbReference type="InterPro" id="IPR011095">
    <property type="entry name" value="Dala_Dala_lig_C"/>
</dbReference>
<accession>A0A5S4FFQ1</accession>
<evidence type="ECO:0000256" key="1">
    <source>
        <dbReference type="SAM" id="MobiDB-lite"/>
    </source>
</evidence>
<evidence type="ECO:0000313" key="4">
    <source>
        <dbReference type="Proteomes" id="UP000309128"/>
    </source>
</evidence>
<gene>
    <name evidence="3" type="ORF">ETD86_50595</name>
</gene>